<organism evidence="2 3">
    <name type="scientific">Pleuronectes platessa</name>
    <name type="common">European plaice</name>
    <dbReference type="NCBI Taxonomy" id="8262"/>
    <lineage>
        <taxon>Eukaryota</taxon>
        <taxon>Metazoa</taxon>
        <taxon>Chordata</taxon>
        <taxon>Craniata</taxon>
        <taxon>Vertebrata</taxon>
        <taxon>Euteleostomi</taxon>
        <taxon>Actinopterygii</taxon>
        <taxon>Neopterygii</taxon>
        <taxon>Teleostei</taxon>
        <taxon>Neoteleostei</taxon>
        <taxon>Acanthomorphata</taxon>
        <taxon>Carangaria</taxon>
        <taxon>Pleuronectiformes</taxon>
        <taxon>Pleuronectoidei</taxon>
        <taxon>Pleuronectidae</taxon>
        <taxon>Pleuronectes</taxon>
    </lineage>
</organism>
<comment type="caution">
    <text evidence="2">The sequence shown here is derived from an EMBL/GenBank/DDBJ whole genome shotgun (WGS) entry which is preliminary data.</text>
</comment>
<feature type="region of interest" description="Disordered" evidence="1">
    <location>
        <begin position="96"/>
        <end position="119"/>
    </location>
</feature>
<proteinExistence type="predicted"/>
<reference evidence="2" key="1">
    <citation type="submission" date="2020-03" db="EMBL/GenBank/DDBJ databases">
        <authorList>
            <person name="Weist P."/>
        </authorList>
    </citation>
    <scope>NUCLEOTIDE SEQUENCE</scope>
</reference>
<evidence type="ECO:0000256" key="1">
    <source>
        <dbReference type="SAM" id="MobiDB-lite"/>
    </source>
</evidence>
<dbReference type="Proteomes" id="UP001153269">
    <property type="component" value="Unassembled WGS sequence"/>
</dbReference>
<sequence>MPMKKSQKFGTLEKHLKASTVYFLAPSSRSCDCSSGFLPRSQHMQVGVQVIETLNGPCGVNVRGKGYWYVPIKPRSSEWEAATGTSPQVEILTLKVEGTSPPPPPHDFQIQDGRCDHQQ</sequence>
<dbReference type="EMBL" id="CADEAL010004259">
    <property type="protein sequence ID" value="CAB1455524.1"/>
    <property type="molecule type" value="Genomic_DNA"/>
</dbReference>
<name>A0A9N7VRQ0_PLEPL</name>
<gene>
    <name evidence="2" type="ORF">PLEPLA_LOCUS43300</name>
</gene>
<evidence type="ECO:0000313" key="2">
    <source>
        <dbReference type="EMBL" id="CAB1455524.1"/>
    </source>
</evidence>
<accession>A0A9N7VRQ0</accession>
<evidence type="ECO:0000313" key="3">
    <source>
        <dbReference type="Proteomes" id="UP001153269"/>
    </source>
</evidence>
<keyword evidence="3" id="KW-1185">Reference proteome</keyword>
<protein>
    <submittedName>
        <fullName evidence="2">Uncharacterized protein</fullName>
    </submittedName>
</protein>
<dbReference type="AlphaFoldDB" id="A0A9N7VRQ0"/>